<dbReference type="PROSITE" id="PS51319">
    <property type="entry name" value="TFIIS_N"/>
    <property type="match status" value="1"/>
</dbReference>
<evidence type="ECO:0000256" key="1">
    <source>
        <dbReference type="ARBA" id="ARBA00004123"/>
    </source>
</evidence>
<feature type="compositionally biased region" description="Gly residues" evidence="11">
    <location>
        <begin position="104"/>
        <end position="113"/>
    </location>
</feature>
<evidence type="ECO:0000256" key="2">
    <source>
        <dbReference type="ARBA" id="ARBA00009647"/>
    </source>
</evidence>
<evidence type="ECO:0000259" key="12">
    <source>
        <dbReference type="PROSITE" id="PS51133"/>
    </source>
</evidence>
<sequence length="365" mass="39719">MAAVVDCSENLAGHDIIMTAQEEVQTISNKLEALVKENISGSAEVTEYLHALQKAPIDLTILQSTNIGRTVNNLRKETKNKEVESICKSLVKCWKSLLTPDSANGGGGVGSGSGSTEPERKKAKKEDGANDDNYKSSPATKERLVSGTLSRSSSSSSFSSSPTPTTPTAKSAPVKAPAPISVKSTTAGSTSQPQTNGDTSTRDEVRIRSRELLEKALLKDTPPEGAGDAGTIAAEIETAIFKEFRNTDVKYKNRIRSRIMCIQDSKNPRLRENILLGVIPSERIAVMTSEEMASKEMKELRDRLSKEATEGRQMATTGGTETDLFQCGKCRQKKCTYNQVQTRSADEPMTTFVYCTNCGNRWKFC</sequence>
<organism evidence="15 16">
    <name type="scientific">Hypsibius exemplaris</name>
    <name type="common">Freshwater tardigrade</name>
    <dbReference type="NCBI Taxonomy" id="2072580"/>
    <lineage>
        <taxon>Eukaryota</taxon>
        <taxon>Metazoa</taxon>
        <taxon>Ecdysozoa</taxon>
        <taxon>Tardigrada</taxon>
        <taxon>Eutardigrada</taxon>
        <taxon>Parachela</taxon>
        <taxon>Hypsibioidea</taxon>
        <taxon>Hypsibiidae</taxon>
        <taxon>Hypsibius</taxon>
    </lineage>
</organism>
<evidence type="ECO:0000256" key="8">
    <source>
        <dbReference type="PROSITE-ProRule" id="PRU00472"/>
    </source>
</evidence>
<dbReference type="GO" id="GO:0008270">
    <property type="term" value="F:zinc ion binding"/>
    <property type="evidence" value="ECO:0007669"/>
    <property type="project" value="UniProtKB-UniRule"/>
</dbReference>
<keyword evidence="4 8" id="KW-0863">Zinc-finger</keyword>
<dbReference type="SUPFAM" id="SSF46942">
    <property type="entry name" value="Elongation factor TFIIS domain 2"/>
    <property type="match status" value="1"/>
</dbReference>
<proteinExistence type="inferred from homology"/>
<dbReference type="InterPro" id="IPR006289">
    <property type="entry name" value="TFSII"/>
</dbReference>
<evidence type="ECO:0000256" key="10">
    <source>
        <dbReference type="RuleBase" id="RU368078"/>
    </source>
</evidence>
<dbReference type="InterPro" id="IPR003617">
    <property type="entry name" value="TFIIS/CRSP70_N_sub"/>
</dbReference>
<keyword evidence="15" id="KW-0251">Elongation factor</keyword>
<dbReference type="Gene3D" id="2.20.25.10">
    <property type="match status" value="1"/>
</dbReference>
<evidence type="ECO:0000313" key="16">
    <source>
        <dbReference type="Proteomes" id="UP000192578"/>
    </source>
</evidence>
<name>A0A1W0WJI5_HYPEX</name>
<evidence type="ECO:0000256" key="4">
    <source>
        <dbReference type="ARBA" id="ARBA00022771"/>
    </source>
</evidence>
<dbReference type="PANTHER" id="PTHR11477:SF0">
    <property type="entry name" value="IP08861P-RELATED"/>
    <property type="match status" value="1"/>
</dbReference>
<dbReference type="SUPFAM" id="SSF47676">
    <property type="entry name" value="Conserved domain common to transcription factors TFIIS, elongin A, CRSP70"/>
    <property type="match status" value="1"/>
</dbReference>
<dbReference type="InterPro" id="IPR003618">
    <property type="entry name" value="TFIIS_cen_dom"/>
</dbReference>
<feature type="domain" description="TFIIS-type" evidence="12">
    <location>
        <begin position="323"/>
        <end position="363"/>
    </location>
</feature>
<dbReference type="InterPro" id="IPR035441">
    <property type="entry name" value="TFIIS/LEDGF_dom_sf"/>
</dbReference>
<dbReference type="CDD" id="cd13749">
    <property type="entry name" value="Zn-ribbon_TFIIS"/>
    <property type="match status" value="1"/>
</dbReference>
<keyword evidence="5 10" id="KW-0862">Zinc</keyword>
<evidence type="ECO:0000259" key="14">
    <source>
        <dbReference type="PROSITE" id="PS51321"/>
    </source>
</evidence>
<dbReference type="SMART" id="SM00440">
    <property type="entry name" value="ZnF_C2C2"/>
    <property type="match status" value="1"/>
</dbReference>
<dbReference type="PROSITE" id="PS51133">
    <property type="entry name" value="ZF_TFIIS_2"/>
    <property type="match status" value="1"/>
</dbReference>
<dbReference type="GO" id="GO:0003746">
    <property type="term" value="F:translation elongation factor activity"/>
    <property type="evidence" value="ECO:0007669"/>
    <property type="project" value="UniProtKB-KW"/>
</dbReference>
<comment type="caution">
    <text evidence="15">The sequence shown here is derived from an EMBL/GenBank/DDBJ whole genome shotgun (WGS) entry which is preliminary data.</text>
</comment>
<evidence type="ECO:0000256" key="6">
    <source>
        <dbReference type="ARBA" id="ARBA00023242"/>
    </source>
</evidence>
<protein>
    <recommendedName>
        <fullName evidence="10">Transcription elongation factor</fullName>
    </recommendedName>
</protein>
<dbReference type="OrthoDB" id="44867at2759"/>
<keyword evidence="15" id="KW-0648">Protein biosynthesis</keyword>
<dbReference type="InterPro" id="IPR036575">
    <property type="entry name" value="TFIIS_cen_dom_sf"/>
</dbReference>
<dbReference type="Proteomes" id="UP000192578">
    <property type="component" value="Unassembled WGS sequence"/>
</dbReference>
<feature type="compositionally biased region" description="Low complexity" evidence="11">
    <location>
        <begin position="146"/>
        <end position="181"/>
    </location>
</feature>
<keyword evidence="6 9" id="KW-0539">Nucleus</keyword>
<feature type="region of interest" description="Disordered" evidence="11">
    <location>
        <begin position="102"/>
        <end position="205"/>
    </location>
</feature>
<dbReference type="SMART" id="SM00509">
    <property type="entry name" value="TFS2N"/>
    <property type="match status" value="1"/>
</dbReference>
<dbReference type="PROSITE" id="PS00466">
    <property type="entry name" value="ZF_TFIIS_1"/>
    <property type="match status" value="1"/>
</dbReference>
<evidence type="ECO:0000259" key="13">
    <source>
        <dbReference type="PROSITE" id="PS51319"/>
    </source>
</evidence>
<comment type="subcellular location">
    <subcellularLocation>
        <location evidence="1 9 10">Nucleus</location>
    </subcellularLocation>
</comment>
<dbReference type="CDD" id="cd00183">
    <property type="entry name" value="TFIIS_I"/>
    <property type="match status" value="1"/>
</dbReference>
<feature type="domain" description="TFIIS N-terminal" evidence="13">
    <location>
        <begin position="22"/>
        <end position="101"/>
    </location>
</feature>
<evidence type="ECO:0000313" key="15">
    <source>
        <dbReference type="EMBL" id="OQV15375.1"/>
    </source>
</evidence>
<dbReference type="PIRSF" id="PIRSF006704">
    <property type="entry name" value="TF_IIS"/>
    <property type="match status" value="1"/>
</dbReference>
<dbReference type="PANTHER" id="PTHR11477">
    <property type="entry name" value="TRANSCRIPTION FACTOR S-II ZINC FINGER DOMAIN-CONTAINING PROTEIN"/>
    <property type="match status" value="1"/>
</dbReference>
<comment type="function">
    <text evidence="7">Necessary for efficient RNA polymerase II transcription elongation past template-encoded arresting sites. The arresting sites in DNA have the property of trapping a certain fraction of elongating RNA polymerases that pass through, resulting in locked ternary complexes. Cleavage of the nascent transcript by S-II allows the resumption of elongation from the new 3'-terminus.</text>
</comment>
<keyword evidence="10" id="KW-0238">DNA-binding</keyword>
<dbReference type="GO" id="GO:0005634">
    <property type="term" value="C:nucleus"/>
    <property type="evidence" value="ECO:0007669"/>
    <property type="project" value="UniProtKB-SubCell"/>
</dbReference>
<dbReference type="Gene3D" id="1.20.930.10">
    <property type="entry name" value="Conserved domain common to transcription factors TFIIS, elongin A, CRSP70"/>
    <property type="match status" value="1"/>
</dbReference>
<keyword evidence="10" id="KW-0804">Transcription</keyword>
<keyword evidence="16" id="KW-1185">Reference proteome</keyword>
<feature type="compositionally biased region" description="Polar residues" evidence="11">
    <location>
        <begin position="182"/>
        <end position="199"/>
    </location>
</feature>
<dbReference type="Pfam" id="PF08711">
    <property type="entry name" value="Med26"/>
    <property type="match status" value="1"/>
</dbReference>
<dbReference type="PROSITE" id="PS51321">
    <property type="entry name" value="TFIIS_CENTRAL"/>
    <property type="match status" value="1"/>
</dbReference>
<dbReference type="GO" id="GO:0003677">
    <property type="term" value="F:DNA binding"/>
    <property type="evidence" value="ECO:0007669"/>
    <property type="project" value="UniProtKB-KW"/>
</dbReference>
<evidence type="ECO:0000256" key="11">
    <source>
        <dbReference type="SAM" id="MobiDB-lite"/>
    </source>
</evidence>
<dbReference type="SUPFAM" id="SSF57783">
    <property type="entry name" value="Zinc beta-ribbon"/>
    <property type="match status" value="1"/>
</dbReference>
<reference evidence="16" key="1">
    <citation type="submission" date="2017-01" db="EMBL/GenBank/DDBJ databases">
        <title>Comparative genomics of anhydrobiosis in the tardigrade Hypsibius dujardini.</title>
        <authorList>
            <person name="Yoshida Y."/>
            <person name="Koutsovoulos G."/>
            <person name="Laetsch D."/>
            <person name="Stevens L."/>
            <person name="Kumar S."/>
            <person name="Horikawa D."/>
            <person name="Ishino K."/>
            <person name="Komine S."/>
            <person name="Tomita M."/>
            <person name="Blaxter M."/>
            <person name="Arakawa K."/>
        </authorList>
    </citation>
    <scope>NUCLEOTIDE SEQUENCE [LARGE SCALE GENOMIC DNA]</scope>
    <source>
        <strain evidence="16">Z151</strain>
    </source>
</reference>
<feature type="domain" description="TFIIS central" evidence="14">
    <location>
        <begin position="205"/>
        <end position="320"/>
    </location>
</feature>
<keyword evidence="10" id="KW-0805">Transcription regulation</keyword>
<dbReference type="SMART" id="SM00510">
    <property type="entry name" value="TFS2M"/>
    <property type="match status" value="1"/>
</dbReference>
<gene>
    <name evidence="15" type="ORF">BV898_10481</name>
</gene>
<dbReference type="InterPro" id="IPR017923">
    <property type="entry name" value="TFIIS_N"/>
</dbReference>
<dbReference type="EMBL" id="MTYJ01000090">
    <property type="protein sequence ID" value="OQV15375.1"/>
    <property type="molecule type" value="Genomic_DNA"/>
</dbReference>
<keyword evidence="3 10" id="KW-0479">Metal-binding</keyword>
<dbReference type="InterPro" id="IPR035100">
    <property type="entry name" value="TF_IIS-typ"/>
</dbReference>
<evidence type="ECO:0000256" key="5">
    <source>
        <dbReference type="ARBA" id="ARBA00022833"/>
    </source>
</evidence>
<dbReference type="Pfam" id="PF07500">
    <property type="entry name" value="TFIIS_M"/>
    <property type="match status" value="1"/>
</dbReference>
<comment type="similarity">
    <text evidence="2 10">Belongs to the TFS-II family.</text>
</comment>
<evidence type="ECO:0000256" key="7">
    <source>
        <dbReference type="ARBA" id="ARBA00025408"/>
    </source>
</evidence>
<dbReference type="Pfam" id="PF01096">
    <property type="entry name" value="Zn_ribbon_TFIIS"/>
    <property type="match status" value="1"/>
</dbReference>
<dbReference type="NCBIfam" id="TIGR01385">
    <property type="entry name" value="TFSII"/>
    <property type="match status" value="1"/>
</dbReference>
<dbReference type="FunFam" id="2.20.25.10:FF:000001">
    <property type="entry name" value="Probable Transcription elongation factor S-II"/>
    <property type="match status" value="1"/>
</dbReference>
<dbReference type="InterPro" id="IPR001222">
    <property type="entry name" value="Znf_TFIIS"/>
</dbReference>
<feature type="compositionally biased region" description="Basic and acidic residues" evidence="11">
    <location>
        <begin position="117"/>
        <end position="144"/>
    </location>
</feature>
<dbReference type="GO" id="GO:0006368">
    <property type="term" value="P:transcription elongation by RNA polymerase II"/>
    <property type="evidence" value="ECO:0007669"/>
    <property type="project" value="InterPro"/>
</dbReference>
<accession>A0A1W0WJI5</accession>
<evidence type="ECO:0000256" key="3">
    <source>
        <dbReference type="ARBA" id="ARBA00022723"/>
    </source>
</evidence>
<evidence type="ECO:0000256" key="9">
    <source>
        <dbReference type="PROSITE-ProRule" id="PRU00649"/>
    </source>
</evidence>
<dbReference type="Gene3D" id="1.10.472.30">
    <property type="entry name" value="Transcription elongation factor S-II, central domain"/>
    <property type="match status" value="1"/>
</dbReference>
<dbReference type="AlphaFoldDB" id="A0A1W0WJI5"/>